<feature type="region of interest" description="Disordered" evidence="4">
    <location>
        <begin position="429"/>
        <end position="565"/>
    </location>
</feature>
<accession>A0AAD5EBP5</accession>
<dbReference type="GO" id="GO:0005634">
    <property type="term" value="C:nucleus"/>
    <property type="evidence" value="ECO:0007669"/>
    <property type="project" value="UniProtKB-SubCell"/>
</dbReference>
<reference evidence="5" key="2">
    <citation type="journal article" date="2022" name="Proc. Natl. Acad. Sci. U.S.A.">
        <title>Diploid-dominant life cycles characterize the early evolution of Fungi.</title>
        <authorList>
            <person name="Amses K.R."/>
            <person name="Simmons D.R."/>
            <person name="Longcore J.E."/>
            <person name="Mondo S.J."/>
            <person name="Seto K."/>
            <person name="Jeronimo G.H."/>
            <person name="Bonds A.E."/>
            <person name="Quandt C.A."/>
            <person name="Davis W.J."/>
            <person name="Chang Y."/>
            <person name="Federici B.A."/>
            <person name="Kuo A."/>
            <person name="LaButti K."/>
            <person name="Pangilinan J."/>
            <person name="Andreopoulos W."/>
            <person name="Tritt A."/>
            <person name="Riley R."/>
            <person name="Hundley H."/>
            <person name="Johnson J."/>
            <person name="Lipzen A."/>
            <person name="Barry K."/>
            <person name="Lang B.F."/>
            <person name="Cuomo C.A."/>
            <person name="Buchler N.E."/>
            <person name="Grigoriev I.V."/>
            <person name="Spatafora J.W."/>
            <person name="Stajich J.E."/>
            <person name="James T.Y."/>
        </authorList>
    </citation>
    <scope>NUCLEOTIDE SEQUENCE</scope>
    <source>
        <strain evidence="5">AG</strain>
    </source>
</reference>
<evidence type="ECO:0000313" key="5">
    <source>
        <dbReference type="EMBL" id="KAI8579280.1"/>
    </source>
</evidence>
<dbReference type="InterPro" id="IPR011990">
    <property type="entry name" value="TPR-like_helical_dom_sf"/>
</dbReference>
<organism evidence="5 6">
    <name type="scientific">Umbelopsis ramanniana AG</name>
    <dbReference type="NCBI Taxonomy" id="1314678"/>
    <lineage>
        <taxon>Eukaryota</taxon>
        <taxon>Fungi</taxon>
        <taxon>Fungi incertae sedis</taxon>
        <taxon>Mucoromycota</taxon>
        <taxon>Mucoromycotina</taxon>
        <taxon>Umbelopsidomycetes</taxon>
        <taxon>Umbelopsidales</taxon>
        <taxon>Umbelopsidaceae</taxon>
        <taxon>Umbelopsis</taxon>
    </lineage>
</organism>
<comment type="similarity">
    <text evidence="2">Belongs to the HIR3 family.</text>
</comment>
<keyword evidence="3" id="KW-0539">Nucleus</keyword>
<evidence type="ECO:0000256" key="2">
    <source>
        <dbReference type="ARBA" id="ARBA00007335"/>
    </source>
</evidence>
<dbReference type="PANTHER" id="PTHR15502">
    <property type="entry name" value="CALCINEURIN-BINDING PROTEIN CABIN 1-RELATED"/>
    <property type="match status" value="1"/>
</dbReference>
<dbReference type="Proteomes" id="UP001206595">
    <property type="component" value="Unassembled WGS sequence"/>
</dbReference>
<name>A0AAD5EBP5_UMBRA</name>
<evidence type="ECO:0000256" key="1">
    <source>
        <dbReference type="ARBA" id="ARBA00004123"/>
    </source>
</evidence>
<sequence length="695" mass="79177">MVQQIRWATLNDTRHVDDQDPKEVQIERCLEKYQRTLRLHQRGKLVEAKKLYNDLLENEVMRQTPLTQAPKELDVEGSATVSMATPLALLQFLVFKNYASILEEEYNNDAAKPKELAEKALDHYINALSIDPSARMLWYHTGTLARAIGNMRLAKLAFGNGLLLQSSWNTQGSDAIHPDSIIHSTPPDELAFDRFSPSQWWCLEGLCETLLKIGDHATCEYYYENVMRQLGQWKYGDTMMERIRQSKAYDGSEVQVNADNMQLDSNEIENSFISNALDLSLTRTTWADLCHVLLDQYFDIVREIPVLPFTSEHPSQNKSHLTLFVNQKIIISLDEKSNETTTVDQENEATIDQNLNNTNNMLVDMDELPTQLTKPNDSVVEDEGDDESKVNSVVPSTEAIEDNENGLDAVISEYDEMKTDVDVVIDNHKDEETSDAIQDDDQNTMENDDNIDTKHEVKATEHEAESATDTDFQNSKAEDDHKIADQPEQEPTDLNGDTSMDIDAATQSSSQVGEKRKFDEMEDENEGSDEDEGPEITRSSLRASKRERDKIEHEESTRKRVQHEEQELSNKIQEMLQATGLLPSLERTERWNQPDNADDKLRQETFSTWFEMKLSELVGTATWDLEFNIKGNEVTKKKNFELGHPVARCGPNQNRRYAFPRLCQSKSIWIVGCSLPGCSGNITTNSSEKTSLRPH</sequence>
<comment type="subcellular location">
    <subcellularLocation>
        <location evidence="1">Nucleus</location>
    </subcellularLocation>
</comment>
<feature type="compositionally biased region" description="Basic and acidic residues" evidence="4">
    <location>
        <begin position="451"/>
        <end position="465"/>
    </location>
</feature>
<dbReference type="RefSeq" id="XP_051444284.1">
    <property type="nucleotide sequence ID" value="XM_051589265.1"/>
</dbReference>
<dbReference type="GO" id="GO:0006325">
    <property type="term" value="P:chromatin organization"/>
    <property type="evidence" value="ECO:0007669"/>
    <property type="project" value="InterPro"/>
</dbReference>
<feature type="compositionally biased region" description="Acidic residues" evidence="4">
    <location>
        <begin position="520"/>
        <end position="534"/>
    </location>
</feature>
<keyword evidence="6" id="KW-1185">Reference proteome</keyword>
<dbReference type="GeneID" id="75914610"/>
<protein>
    <submittedName>
        <fullName evidence="5">Uncharacterized protein</fullName>
    </submittedName>
</protein>
<feature type="compositionally biased region" description="Acidic residues" evidence="4">
    <location>
        <begin position="432"/>
        <end position="450"/>
    </location>
</feature>
<dbReference type="GO" id="GO:0031491">
    <property type="term" value="F:nucleosome binding"/>
    <property type="evidence" value="ECO:0007669"/>
    <property type="project" value="TreeGrafter"/>
</dbReference>
<dbReference type="PANTHER" id="PTHR15502:SF7">
    <property type="entry name" value="CALCINEURIN-BINDING PROTEIN CABIN-1"/>
    <property type="match status" value="1"/>
</dbReference>
<evidence type="ECO:0000313" key="6">
    <source>
        <dbReference type="Proteomes" id="UP001206595"/>
    </source>
</evidence>
<evidence type="ECO:0000256" key="3">
    <source>
        <dbReference type="ARBA" id="ARBA00023242"/>
    </source>
</evidence>
<dbReference type="AlphaFoldDB" id="A0AAD5EBP5"/>
<feature type="compositionally biased region" description="Basic and acidic residues" evidence="4">
    <location>
        <begin position="544"/>
        <end position="565"/>
    </location>
</feature>
<reference evidence="5" key="1">
    <citation type="submission" date="2021-06" db="EMBL/GenBank/DDBJ databases">
        <authorList>
            <consortium name="DOE Joint Genome Institute"/>
            <person name="Mondo S.J."/>
            <person name="Amses K.R."/>
            <person name="Simmons D.R."/>
            <person name="Longcore J.E."/>
            <person name="Seto K."/>
            <person name="Alves G.H."/>
            <person name="Bonds A.E."/>
            <person name="Quandt C.A."/>
            <person name="Davis W.J."/>
            <person name="Chang Y."/>
            <person name="Letcher P.M."/>
            <person name="Powell M.J."/>
            <person name="Kuo A."/>
            <person name="Labutti K."/>
            <person name="Pangilinan J."/>
            <person name="Andreopoulos W."/>
            <person name="Tritt A."/>
            <person name="Riley R."/>
            <person name="Hundley H."/>
            <person name="Johnson J."/>
            <person name="Lipzen A."/>
            <person name="Barry K."/>
            <person name="Berbee M.L."/>
            <person name="Buchler N.E."/>
            <person name="Grigoriev I.V."/>
            <person name="Spatafora J.W."/>
            <person name="Stajich J.E."/>
            <person name="James T.Y."/>
        </authorList>
    </citation>
    <scope>NUCLEOTIDE SEQUENCE</scope>
    <source>
        <strain evidence="5">AG</strain>
    </source>
</reference>
<feature type="compositionally biased region" description="Basic and acidic residues" evidence="4">
    <location>
        <begin position="476"/>
        <end position="485"/>
    </location>
</feature>
<evidence type="ECO:0000256" key="4">
    <source>
        <dbReference type="SAM" id="MobiDB-lite"/>
    </source>
</evidence>
<dbReference type="Gene3D" id="1.25.40.10">
    <property type="entry name" value="Tetratricopeptide repeat domain"/>
    <property type="match status" value="1"/>
</dbReference>
<comment type="caution">
    <text evidence="5">The sequence shown here is derived from an EMBL/GenBank/DDBJ whole genome shotgun (WGS) entry which is preliminary data.</text>
</comment>
<gene>
    <name evidence="5" type="ORF">K450DRAFT_242500</name>
</gene>
<dbReference type="EMBL" id="MU620921">
    <property type="protein sequence ID" value="KAI8579280.1"/>
    <property type="molecule type" value="Genomic_DNA"/>
</dbReference>
<dbReference type="InterPro" id="IPR033053">
    <property type="entry name" value="Hir3/CABIN1"/>
</dbReference>
<proteinExistence type="inferred from homology"/>